<dbReference type="GO" id="GO:0051301">
    <property type="term" value="P:cell division"/>
    <property type="evidence" value="ECO:0007669"/>
    <property type="project" value="UniProtKB-KW"/>
</dbReference>
<sequence length="471" mass="53052">MCMNKRGLKDKDKSFGLSWLLSLIPQGKVVADSMSFTSIQKLIKRQATCIHPQVEILLMLQALTAGNKQEEFGLRKFPLICHVMSMNFSTTARCGSPSRKENVPPSTKRESFLHQRSRPRTVLGVLSENEQHSQSFSQGSQYSRHSSVSDNSQPHFLCGLSSSGCDVYVEEACEVVLGASGRELVSEDSDSEDKNQSMRLLLELSSSSRQEASGQSEHEESWLSRETFCAEYAEDIYHNLKKTEKRFLARKGYLERHGEITSGMRVVLVDWLVEVSQEYRMSSDTLYLAVNYTDRFMSCTTNVKRNKLQLVGTASLLIAAKYEEIAPPDLNEFVYITDSTYCQKQLLHMESLVLRVLAFRLAAPTPHLFLRLFLSVHSSCVKTENLALYIAELSLLEMNPFLQYTPSLLAAGAYSLASYTVHKVLWPDALVAFTGYTAADIMPCLTHLHKLHASAESRPQQAIRDKFKSSK</sequence>
<evidence type="ECO:0000313" key="12">
    <source>
        <dbReference type="EMBL" id="KAF6722189.1"/>
    </source>
</evidence>
<dbReference type="InterPro" id="IPR006671">
    <property type="entry name" value="Cyclin_N"/>
</dbReference>
<dbReference type="InterPro" id="IPR013763">
    <property type="entry name" value="Cyclin-like_dom"/>
</dbReference>
<reference evidence="12" key="1">
    <citation type="journal article" name="BMC Genomics">
        <title>Long-read sequencing and de novo genome assembly of marine medaka (Oryzias melastigma).</title>
        <authorList>
            <person name="Liang P."/>
            <person name="Saqib H.S.A."/>
            <person name="Ni X."/>
            <person name="Shen Y."/>
        </authorList>
    </citation>
    <scope>NUCLEOTIDE SEQUENCE</scope>
    <source>
        <strain evidence="12">Bigg-433</strain>
    </source>
</reference>
<feature type="compositionally biased region" description="Basic and acidic residues" evidence="9">
    <location>
        <begin position="98"/>
        <end position="113"/>
    </location>
</feature>
<dbReference type="InterPro" id="IPR039361">
    <property type="entry name" value="Cyclin"/>
</dbReference>
<dbReference type="Pfam" id="PF00134">
    <property type="entry name" value="Cyclin_N"/>
    <property type="match status" value="1"/>
</dbReference>
<evidence type="ECO:0000256" key="5">
    <source>
        <dbReference type="ARBA" id="ARBA00023306"/>
    </source>
</evidence>
<evidence type="ECO:0000256" key="7">
    <source>
        <dbReference type="ARBA" id="ARBA00040980"/>
    </source>
</evidence>
<evidence type="ECO:0000256" key="4">
    <source>
        <dbReference type="ARBA" id="ARBA00023127"/>
    </source>
</evidence>
<dbReference type="Pfam" id="PF02984">
    <property type="entry name" value="Cyclin_C"/>
    <property type="match status" value="1"/>
</dbReference>
<evidence type="ECO:0000256" key="3">
    <source>
        <dbReference type="ARBA" id="ARBA00022618"/>
    </source>
</evidence>
<proteinExistence type="inferred from homology"/>
<comment type="subunit">
    <text evidence="6">Interacts with the CDK1 protein kinase to form a serine/threonine kinase holoenzyme complex also known as maturation promoting factor (MPF). The cyclin subunit imparts substrate specificity to the complex.</text>
</comment>
<feature type="domain" description="Cyclin-like" evidence="10">
    <location>
        <begin position="368"/>
        <end position="450"/>
    </location>
</feature>
<name>A0A834F5T7_ORYME</name>
<comment type="function">
    <text evidence="1">Essential for the control of the cell cycle at the G2/M (mitosis) transition.</text>
</comment>
<dbReference type="SMART" id="SM01332">
    <property type="entry name" value="Cyclin_C"/>
    <property type="match status" value="1"/>
</dbReference>
<protein>
    <recommendedName>
        <fullName evidence="7">G2/mitotic-specific cyclin-B2</fullName>
    </recommendedName>
</protein>
<dbReference type="PANTHER" id="PTHR10177">
    <property type="entry name" value="CYCLINS"/>
    <property type="match status" value="1"/>
</dbReference>
<dbReference type="Gene3D" id="1.10.472.10">
    <property type="entry name" value="Cyclin-like"/>
    <property type="match status" value="2"/>
</dbReference>
<evidence type="ECO:0000259" key="10">
    <source>
        <dbReference type="SMART" id="SM00385"/>
    </source>
</evidence>
<dbReference type="Proteomes" id="UP000646548">
    <property type="component" value="Unassembled WGS sequence"/>
</dbReference>
<feature type="region of interest" description="Disordered" evidence="9">
    <location>
        <begin position="91"/>
        <end position="114"/>
    </location>
</feature>
<comment type="caution">
    <text evidence="12">The sequence shown here is derived from an EMBL/GenBank/DDBJ whole genome shotgun (WGS) entry which is preliminary data.</text>
</comment>
<dbReference type="InterPro" id="IPR004367">
    <property type="entry name" value="Cyclin_C-dom"/>
</dbReference>
<dbReference type="SMART" id="SM00385">
    <property type="entry name" value="CYCLIN"/>
    <property type="match status" value="2"/>
</dbReference>
<evidence type="ECO:0000313" key="13">
    <source>
        <dbReference type="Proteomes" id="UP000646548"/>
    </source>
</evidence>
<evidence type="ECO:0000256" key="9">
    <source>
        <dbReference type="SAM" id="MobiDB-lite"/>
    </source>
</evidence>
<keyword evidence="3" id="KW-0132">Cell division</keyword>
<dbReference type="InterPro" id="IPR036915">
    <property type="entry name" value="Cyclin-like_sf"/>
</dbReference>
<keyword evidence="4 8" id="KW-0195">Cyclin</keyword>
<feature type="compositionally biased region" description="Polar residues" evidence="9">
    <location>
        <begin position="132"/>
        <end position="148"/>
    </location>
</feature>
<dbReference type="EMBL" id="WKFB01000468">
    <property type="protein sequence ID" value="KAF6722189.1"/>
    <property type="molecule type" value="Genomic_DNA"/>
</dbReference>
<evidence type="ECO:0000256" key="8">
    <source>
        <dbReference type="RuleBase" id="RU000383"/>
    </source>
</evidence>
<organism evidence="12 13">
    <name type="scientific">Oryzias melastigma</name>
    <name type="common">Marine medaka</name>
    <dbReference type="NCBI Taxonomy" id="30732"/>
    <lineage>
        <taxon>Eukaryota</taxon>
        <taxon>Metazoa</taxon>
        <taxon>Chordata</taxon>
        <taxon>Craniata</taxon>
        <taxon>Vertebrata</taxon>
        <taxon>Euteleostomi</taxon>
        <taxon>Actinopterygii</taxon>
        <taxon>Neopterygii</taxon>
        <taxon>Teleostei</taxon>
        <taxon>Neoteleostei</taxon>
        <taxon>Acanthomorphata</taxon>
        <taxon>Ovalentaria</taxon>
        <taxon>Atherinomorphae</taxon>
        <taxon>Beloniformes</taxon>
        <taxon>Adrianichthyidae</taxon>
        <taxon>Oryziinae</taxon>
        <taxon>Oryzias</taxon>
    </lineage>
</organism>
<keyword evidence="5" id="KW-0131">Cell cycle</keyword>
<evidence type="ECO:0000256" key="2">
    <source>
        <dbReference type="ARBA" id="ARBA00006955"/>
    </source>
</evidence>
<evidence type="ECO:0000259" key="11">
    <source>
        <dbReference type="SMART" id="SM01332"/>
    </source>
</evidence>
<evidence type="ECO:0000256" key="6">
    <source>
        <dbReference type="ARBA" id="ARBA00025821"/>
    </source>
</evidence>
<dbReference type="FunFam" id="1.10.472.10:FF:000001">
    <property type="entry name" value="G2/mitotic-specific cyclin"/>
    <property type="match status" value="1"/>
</dbReference>
<dbReference type="AlphaFoldDB" id="A0A834F5T7"/>
<feature type="region of interest" description="Disordered" evidence="9">
    <location>
        <begin position="128"/>
        <end position="148"/>
    </location>
</feature>
<feature type="domain" description="Cyclin-like" evidence="10">
    <location>
        <begin position="270"/>
        <end position="355"/>
    </location>
</feature>
<gene>
    <name evidence="12" type="ORF">FQA47_018871</name>
</gene>
<comment type="similarity">
    <text evidence="2">Belongs to the cyclin family. Cyclin AB subfamily.</text>
</comment>
<evidence type="ECO:0000256" key="1">
    <source>
        <dbReference type="ARBA" id="ARBA00003222"/>
    </source>
</evidence>
<accession>A0A834F5T7</accession>
<feature type="domain" description="Cyclin C-terminal" evidence="11">
    <location>
        <begin position="364"/>
        <end position="471"/>
    </location>
</feature>
<dbReference type="SUPFAM" id="SSF47954">
    <property type="entry name" value="Cyclin-like"/>
    <property type="match status" value="2"/>
</dbReference>